<dbReference type="Gene3D" id="3.40.630.30">
    <property type="match status" value="1"/>
</dbReference>
<dbReference type="CDD" id="cd04301">
    <property type="entry name" value="NAT_SF"/>
    <property type="match status" value="1"/>
</dbReference>
<dbReference type="Pfam" id="PF12746">
    <property type="entry name" value="GNAT_acetyltran"/>
    <property type="match status" value="1"/>
</dbReference>
<dbReference type="InterPro" id="IPR042573">
    <property type="entry name" value="GNAT_acetyltra_N"/>
</dbReference>
<dbReference type="InterPro" id="IPR027365">
    <property type="entry name" value="GNAT_acetyltra_YdfB-like"/>
</dbReference>
<dbReference type="PROSITE" id="PS51186">
    <property type="entry name" value="GNAT"/>
    <property type="match status" value="1"/>
</dbReference>
<proteinExistence type="predicted"/>
<dbReference type="PANTHER" id="PTHR31143">
    <property type="match status" value="1"/>
</dbReference>
<dbReference type="AlphaFoldDB" id="A0AAU8N8Z6"/>
<dbReference type="SUPFAM" id="SSF55729">
    <property type="entry name" value="Acyl-CoA N-acyltransferases (Nat)"/>
    <property type="match status" value="1"/>
</dbReference>
<reference evidence="2" key="1">
    <citation type="submission" date="2024-05" db="EMBL/GenBank/DDBJ databases">
        <title>Draft genome assemblies of 36 bacteria isolated from hibernating arctic ground squirrels.</title>
        <authorList>
            <person name="McKee H."/>
            <person name="Mullen L."/>
            <person name="Drown D.M."/>
            <person name="Duddleston K.N."/>
        </authorList>
    </citation>
    <scope>NUCLEOTIDE SEQUENCE</scope>
    <source>
        <strain evidence="2">AN1007</strain>
    </source>
</reference>
<feature type="domain" description="N-acetyltransferase" evidence="1">
    <location>
        <begin position="131"/>
        <end position="255"/>
    </location>
</feature>
<keyword evidence="2" id="KW-0012">Acyltransferase</keyword>
<dbReference type="InterPro" id="IPR000182">
    <property type="entry name" value="GNAT_dom"/>
</dbReference>
<keyword evidence="2" id="KW-0808">Transferase</keyword>
<accession>A0AAU8N8Z6</accession>
<dbReference type="RefSeq" id="WP_366289915.1">
    <property type="nucleotide sequence ID" value="NZ_CP159992.1"/>
</dbReference>
<dbReference type="InterPro" id="IPR016181">
    <property type="entry name" value="Acyl_CoA_acyltransferase"/>
</dbReference>
<sequence length="255" mass="29117">MLELAKNELETVRFLCSGISNTVLFANIEGKIGRTWIDNKKKPTYSVIIAGDFAFLLGSVEALKEVDVPLRFVLEECRGKIIITNEFSWISLLSQHYSDSFQKFNRYSFKKESNFQLEQLEENIKMIDTAFKIVPIDEHIYPMVLQDPFMADCCCFFSSLEEFMQHGIGLVILKDNQIIVGASSYTYHEGGIEVTIGTHPLYRRQGLALACASRLILECLSRNIHPNWDAANLESVALAEKLGYKMEKEYEVYSI</sequence>
<gene>
    <name evidence="2" type="ORF">ABXS70_18640</name>
</gene>
<protein>
    <submittedName>
        <fullName evidence="2">GNAT family N-acetyltransferase</fullName>
        <ecNumber evidence="2">2.3.1.-</ecNumber>
    </submittedName>
</protein>
<name>A0AAU8N8Z6_9BACL</name>
<dbReference type="GO" id="GO:0016747">
    <property type="term" value="F:acyltransferase activity, transferring groups other than amino-acyl groups"/>
    <property type="evidence" value="ECO:0007669"/>
    <property type="project" value="InterPro"/>
</dbReference>
<organism evidence="2">
    <name type="scientific">Paenibacillus sp. AN1007</name>
    <dbReference type="NCBI Taxonomy" id="3151385"/>
    <lineage>
        <taxon>Bacteria</taxon>
        <taxon>Bacillati</taxon>
        <taxon>Bacillota</taxon>
        <taxon>Bacilli</taxon>
        <taxon>Bacillales</taxon>
        <taxon>Paenibacillaceae</taxon>
        <taxon>Paenibacillus</taxon>
    </lineage>
</organism>
<dbReference type="EC" id="2.3.1.-" evidence="2"/>
<evidence type="ECO:0000259" key="1">
    <source>
        <dbReference type="PROSITE" id="PS51186"/>
    </source>
</evidence>
<dbReference type="Gene3D" id="3.40.630.110">
    <property type="entry name" value="GNAT acetyltransferase-like"/>
    <property type="match status" value="1"/>
</dbReference>
<evidence type="ECO:0000313" key="2">
    <source>
        <dbReference type="EMBL" id="XCP93244.1"/>
    </source>
</evidence>
<dbReference type="PANTHER" id="PTHR31143:SF2">
    <property type="entry name" value="FR47-LIKE DOMAIN-CONTAINING PROTEIN-RELATED"/>
    <property type="match status" value="1"/>
</dbReference>
<dbReference type="EMBL" id="CP159992">
    <property type="protein sequence ID" value="XCP93244.1"/>
    <property type="molecule type" value="Genomic_DNA"/>
</dbReference>